<dbReference type="PANTHER" id="PTHR30627:SF1">
    <property type="entry name" value="PEPTIDOGLYCAN D,D-TRANSPEPTIDASE FTSI"/>
    <property type="match status" value="1"/>
</dbReference>
<keyword evidence="4" id="KW-0812">Transmembrane</keyword>
<keyword evidence="8" id="KW-1185">Reference proteome</keyword>
<organism evidence="7 8">
    <name type="scientific">Nocardioides massiliensis</name>
    <dbReference type="NCBI Taxonomy" id="1325935"/>
    <lineage>
        <taxon>Bacteria</taxon>
        <taxon>Bacillati</taxon>
        <taxon>Actinomycetota</taxon>
        <taxon>Actinomycetes</taxon>
        <taxon>Propionibacteriales</taxon>
        <taxon>Nocardioidaceae</taxon>
        <taxon>Nocardioides</taxon>
    </lineage>
</organism>
<evidence type="ECO:0000259" key="5">
    <source>
        <dbReference type="Pfam" id="PF00905"/>
    </source>
</evidence>
<comment type="subcellular location">
    <subcellularLocation>
        <location evidence="1">Membrane</location>
    </subcellularLocation>
</comment>
<dbReference type="Pfam" id="PF03717">
    <property type="entry name" value="PBP_dimer"/>
    <property type="match status" value="1"/>
</dbReference>
<comment type="caution">
    <text evidence="7">The sequence shown here is derived from an EMBL/GenBank/DDBJ whole genome shotgun (WGS) entry which is preliminary data.</text>
</comment>
<sequence length="585" mass="62492">MREELVRRHRRVSVVRLRIGIVLVAVVMSFFGARLFQLQGIDPGSYASMSRERGLETEILPARRGAILDRNGAPLAESVDGLMVVADPLETKPHAPTIARMVASSLDVDYFEVLGRLQREDTRFQYIARRVPAAIAERVVEEVAEAGYKGLSTRRDPVRTYPAKDVAANLLGFTGAEGQAMGGLELAFDTHLDGVDGKATYEVGSGGARLPLGDNSIEQPRDGKDLELTIDSDVQWYVQRVLRQTVEQSGGESGAAVALDVRTGQVLALADHPTFDANAPLLSPEADLGSRALSDVYEPGSVQKVLTAAALLDAGKVTPQTKITVPGELPRADRVINDYWQHDRLRLTFAGVLAKSSNIGTVLAADELSSAELRDYLARFGLGSRTGVGVGGEARGLLPKAERWRPINHDTISFGQGVSVNVLQMAAAVNTIANDGVYISPSVIRGSAVDENGNHVGTDNARSTRVISEEAARATAEMMETVTRAEGGTAPQAAIEGYRVAGKTGTAQRVDAECACYRGFTVSFAGFAPADDPRFVVYVVVQDPSNGGGGGSVGGPAFRQITSFLLRKYAVPPTGARPSRLPLEW</sequence>
<evidence type="ECO:0000313" key="7">
    <source>
        <dbReference type="EMBL" id="MDP9823514.1"/>
    </source>
</evidence>
<evidence type="ECO:0000313" key="8">
    <source>
        <dbReference type="Proteomes" id="UP001240447"/>
    </source>
</evidence>
<comment type="similarity">
    <text evidence="2">Belongs to the transpeptidase family.</text>
</comment>
<evidence type="ECO:0000256" key="3">
    <source>
        <dbReference type="ARBA" id="ARBA00023136"/>
    </source>
</evidence>
<dbReference type="PANTHER" id="PTHR30627">
    <property type="entry name" value="PEPTIDOGLYCAN D,D-TRANSPEPTIDASE"/>
    <property type="match status" value="1"/>
</dbReference>
<dbReference type="RefSeq" id="WP_246360363.1">
    <property type="nucleotide sequence ID" value="NZ_CCXJ01000366.1"/>
</dbReference>
<dbReference type="InterPro" id="IPR001460">
    <property type="entry name" value="PCN-bd_Tpept"/>
</dbReference>
<evidence type="ECO:0000256" key="4">
    <source>
        <dbReference type="SAM" id="Phobius"/>
    </source>
</evidence>
<evidence type="ECO:0000256" key="1">
    <source>
        <dbReference type="ARBA" id="ARBA00004370"/>
    </source>
</evidence>
<reference evidence="7 8" key="1">
    <citation type="submission" date="2023-07" db="EMBL/GenBank/DDBJ databases">
        <title>Sequencing the genomes of 1000 actinobacteria strains.</title>
        <authorList>
            <person name="Klenk H.-P."/>
        </authorList>
    </citation>
    <scope>NUCLEOTIDE SEQUENCE [LARGE SCALE GENOMIC DNA]</scope>
    <source>
        <strain evidence="7 8">GD13</strain>
    </source>
</reference>
<dbReference type="SUPFAM" id="SSF56519">
    <property type="entry name" value="Penicillin binding protein dimerisation domain"/>
    <property type="match status" value="1"/>
</dbReference>
<dbReference type="InterPro" id="IPR036138">
    <property type="entry name" value="PBP_dimer_sf"/>
</dbReference>
<dbReference type="SUPFAM" id="SSF56601">
    <property type="entry name" value="beta-lactamase/transpeptidase-like"/>
    <property type="match status" value="1"/>
</dbReference>
<name>A0ABT9NTJ9_9ACTN</name>
<keyword evidence="4" id="KW-1133">Transmembrane helix</keyword>
<dbReference type="Gene3D" id="3.90.1310.10">
    <property type="entry name" value="Penicillin-binding protein 2a (Domain 2)"/>
    <property type="match status" value="1"/>
</dbReference>
<dbReference type="Gene3D" id="3.30.450.330">
    <property type="match status" value="1"/>
</dbReference>
<feature type="domain" description="Penicillin-binding protein dimerisation" evidence="6">
    <location>
        <begin position="60"/>
        <end position="209"/>
    </location>
</feature>
<dbReference type="InterPro" id="IPR050515">
    <property type="entry name" value="Beta-lactam/transpept"/>
</dbReference>
<dbReference type="Proteomes" id="UP001240447">
    <property type="component" value="Unassembled WGS sequence"/>
</dbReference>
<keyword evidence="7" id="KW-0131">Cell cycle</keyword>
<gene>
    <name evidence="7" type="ORF">J2S59_003323</name>
</gene>
<evidence type="ECO:0000256" key="2">
    <source>
        <dbReference type="ARBA" id="ARBA00007171"/>
    </source>
</evidence>
<feature type="domain" description="Penicillin-binding protein transpeptidase" evidence="5">
    <location>
        <begin position="254"/>
        <end position="562"/>
    </location>
</feature>
<dbReference type="InterPro" id="IPR012338">
    <property type="entry name" value="Beta-lactam/transpept-like"/>
</dbReference>
<proteinExistence type="inferred from homology"/>
<protein>
    <submittedName>
        <fullName evidence="7">Cell division protein FtsI (Penicillin-binding protein 3)</fullName>
    </submittedName>
</protein>
<evidence type="ECO:0000259" key="6">
    <source>
        <dbReference type="Pfam" id="PF03717"/>
    </source>
</evidence>
<dbReference type="Gene3D" id="3.40.710.10">
    <property type="entry name" value="DD-peptidase/beta-lactamase superfamily"/>
    <property type="match status" value="1"/>
</dbReference>
<keyword evidence="3 4" id="KW-0472">Membrane</keyword>
<accession>A0ABT9NTJ9</accession>
<dbReference type="Pfam" id="PF00905">
    <property type="entry name" value="Transpeptidase"/>
    <property type="match status" value="1"/>
</dbReference>
<feature type="transmembrane region" description="Helical" evidence="4">
    <location>
        <begin position="12"/>
        <end position="33"/>
    </location>
</feature>
<dbReference type="InterPro" id="IPR005311">
    <property type="entry name" value="PBP_dimer"/>
</dbReference>
<dbReference type="EMBL" id="JAUSQM010000001">
    <property type="protein sequence ID" value="MDP9823514.1"/>
    <property type="molecule type" value="Genomic_DNA"/>
</dbReference>
<keyword evidence="7" id="KW-0132">Cell division</keyword>
<dbReference type="GO" id="GO:0051301">
    <property type="term" value="P:cell division"/>
    <property type="evidence" value="ECO:0007669"/>
    <property type="project" value="UniProtKB-KW"/>
</dbReference>